<name>A0ABD1CCA1_CULPP</name>
<keyword evidence="2" id="KW-1185">Reference proteome</keyword>
<dbReference type="EMBL" id="JBEHCU010013756">
    <property type="protein sequence ID" value="KAL1374006.1"/>
    <property type="molecule type" value="Genomic_DNA"/>
</dbReference>
<sequence>AFAILGRSPHHNTTSRARTEGNDVFNPLIVRELARWAMDSRFTWYSQRFGMTAGISW</sequence>
<feature type="non-terminal residue" evidence="1">
    <location>
        <position position="1"/>
    </location>
</feature>
<dbReference type="Proteomes" id="UP001562425">
    <property type="component" value="Unassembled WGS sequence"/>
</dbReference>
<reference evidence="1 2" key="1">
    <citation type="submission" date="2024-05" db="EMBL/GenBank/DDBJ databases">
        <title>Culex pipiens pipiens assembly and annotation.</title>
        <authorList>
            <person name="Alout H."/>
            <person name="Durand T."/>
        </authorList>
    </citation>
    <scope>NUCLEOTIDE SEQUENCE [LARGE SCALE GENOMIC DNA]</scope>
    <source>
        <strain evidence="1">HA-2024</strain>
        <tissue evidence="1">Whole body</tissue>
    </source>
</reference>
<evidence type="ECO:0000313" key="2">
    <source>
        <dbReference type="Proteomes" id="UP001562425"/>
    </source>
</evidence>
<dbReference type="AlphaFoldDB" id="A0ABD1CCA1"/>
<protein>
    <submittedName>
        <fullName evidence="1">Uncharacterized protein</fullName>
    </submittedName>
</protein>
<organism evidence="1 2">
    <name type="scientific">Culex pipiens pipiens</name>
    <name type="common">Northern house mosquito</name>
    <dbReference type="NCBI Taxonomy" id="38569"/>
    <lineage>
        <taxon>Eukaryota</taxon>
        <taxon>Metazoa</taxon>
        <taxon>Ecdysozoa</taxon>
        <taxon>Arthropoda</taxon>
        <taxon>Hexapoda</taxon>
        <taxon>Insecta</taxon>
        <taxon>Pterygota</taxon>
        <taxon>Neoptera</taxon>
        <taxon>Endopterygota</taxon>
        <taxon>Diptera</taxon>
        <taxon>Nematocera</taxon>
        <taxon>Culicoidea</taxon>
        <taxon>Culicidae</taxon>
        <taxon>Culicinae</taxon>
        <taxon>Culicini</taxon>
        <taxon>Culex</taxon>
        <taxon>Culex</taxon>
    </lineage>
</organism>
<gene>
    <name evidence="1" type="ORF">pipiens_018323</name>
</gene>
<evidence type="ECO:0000313" key="1">
    <source>
        <dbReference type="EMBL" id="KAL1374006.1"/>
    </source>
</evidence>
<proteinExistence type="predicted"/>
<comment type="caution">
    <text evidence="1">The sequence shown here is derived from an EMBL/GenBank/DDBJ whole genome shotgun (WGS) entry which is preliminary data.</text>
</comment>
<accession>A0ABD1CCA1</accession>